<sequence>MWPRLWWLVCLRKTSRSCHGDS</sequence>
<protein>
    <submittedName>
        <fullName evidence="1">Uncharacterized protein</fullName>
    </submittedName>
</protein>
<dbReference type="AlphaFoldDB" id="A0A5B7K287"/>
<gene>
    <name evidence="1" type="ORF">E2C01_096526</name>
</gene>
<accession>A0A5B7K287</accession>
<name>A0A5B7K287_PORTR</name>
<reference evidence="1 2" key="1">
    <citation type="submission" date="2019-05" db="EMBL/GenBank/DDBJ databases">
        <title>Another draft genome of Portunus trituberculatus and its Hox gene families provides insights of decapod evolution.</title>
        <authorList>
            <person name="Jeong J.-H."/>
            <person name="Song I."/>
            <person name="Kim S."/>
            <person name="Choi T."/>
            <person name="Kim D."/>
            <person name="Ryu S."/>
            <person name="Kim W."/>
        </authorList>
    </citation>
    <scope>NUCLEOTIDE SEQUENCE [LARGE SCALE GENOMIC DNA]</scope>
    <source>
        <tissue evidence="1">Muscle</tissue>
    </source>
</reference>
<dbReference type="Proteomes" id="UP000324222">
    <property type="component" value="Unassembled WGS sequence"/>
</dbReference>
<proteinExistence type="predicted"/>
<evidence type="ECO:0000313" key="2">
    <source>
        <dbReference type="Proteomes" id="UP000324222"/>
    </source>
</evidence>
<organism evidence="1 2">
    <name type="scientific">Portunus trituberculatus</name>
    <name type="common">Swimming crab</name>
    <name type="synonym">Neptunus trituberculatus</name>
    <dbReference type="NCBI Taxonomy" id="210409"/>
    <lineage>
        <taxon>Eukaryota</taxon>
        <taxon>Metazoa</taxon>
        <taxon>Ecdysozoa</taxon>
        <taxon>Arthropoda</taxon>
        <taxon>Crustacea</taxon>
        <taxon>Multicrustacea</taxon>
        <taxon>Malacostraca</taxon>
        <taxon>Eumalacostraca</taxon>
        <taxon>Eucarida</taxon>
        <taxon>Decapoda</taxon>
        <taxon>Pleocyemata</taxon>
        <taxon>Brachyura</taxon>
        <taxon>Eubrachyura</taxon>
        <taxon>Portunoidea</taxon>
        <taxon>Portunidae</taxon>
        <taxon>Portuninae</taxon>
        <taxon>Portunus</taxon>
    </lineage>
</organism>
<evidence type="ECO:0000313" key="1">
    <source>
        <dbReference type="EMBL" id="MPD01016.1"/>
    </source>
</evidence>
<keyword evidence="2" id="KW-1185">Reference proteome</keyword>
<comment type="caution">
    <text evidence="1">The sequence shown here is derived from an EMBL/GenBank/DDBJ whole genome shotgun (WGS) entry which is preliminary data.</text>
</comment>
<dbReference type="EMBL" id="VSRR010125429">
    <property type="protein sequence ID" value="MPD01016.1"/>
    <property type="molecule type" value="Genomic_DNA"/>
</dbReference>